<evidence type="ECO:0000313" key="3">
    <source>
        <dbReference type="Proteomes" id="UP001276659"/>
    </source>
</evidence>
<evidence type="ECO:0000313" key="2">
    <source>
        <dbReference type="EMBL" id="KAK3170948.1"/>
    </source>
</evidence>
<protein>
    <recommendedName>
        <fullName evidence="1">DUF7708 domain-containing protein</fullName>
    </recommendedName>
</protein>
<keyword evidence="3" id="KW-1185">Reference proteome</keyword>
<evidence type="ECO:0000259" key="1">
    <source>
        <dbReference type="Pfam" id="PF24809"/>
    </source>
</evidence>
<dbReference type="AlphaFoldDB" id="A0AAD9Z7P3"/>
<gene>
    <name evidence="2" type="ORF">OEA41_003032</name>
</gene>
<dbReference type="InterPro" id="IPR056125">
    <property type="entry name" value="DUF7708"/>
</dbReference>
<organism evidence="2 3">
    <name type="scientific">Lepraria neglecta</name>
    <dbReference type="NCBI Taxonomy" id="209136"/>
    <lineage>
        <taxon>Eukaryota</taxon>
        <taxon>Fungi</taxon>
        <taxon>Dikarya</taxon>
        <taxon>Ascomycota</taxon>
        <taxon>Pezizomycotina</taxon>
        <taxon>Lecanoromycetes</taxon>
        <taxon>OSLEUM clade</taxon>
        <taxon>Lecanoromycetidae</taxon>
        <taxon>Lecanorales</taxon>
        <taxon>Lecanorineae</taxon>
        <taxon>Stereocaulaceae</taxon>
        <taxon>Lepraria</taxon>
    </lineage>
</organism>
<comment type="caution">
    <text evidence="2">The sequence shown here is derived from an EMBL/GenBank/DDBJ whole genome shotgun (WGS) entry which is preliminary data.</text>
</comment>
<name>A0AAD9Z7P3_9LECA</name>
<dbReference type="EMBL" id="JASNWA010000008">
    <property type="protein sequence ID" value="KAK3170948.1"/>
    <property type="molecule type" value="Genomic_DNA"/>
</dbReference>
<dbReference type="Proteomes" id="UP001276659">
    <property type="component" value="Unassembled WGS sequence"/>
</dbReference>
<accession>A0AAD9Z7P3</accession>
<proteinExistence type="predicted"/>
<dbReference type="Pfam" id="PF24809">
    <property type="entry name" value="DUF7708"/>
    <property type="match status" value="1"/>
</dbReference>
<feature type="domain" description="DUF7708" evidence="1">
    <location>
        <begin position="2"/>
        <end position="63"/>
    </location>
</feature>
<reference evidence="2" key="1">
    <citation type="submission" date="2022-11" db="EMBL/GenBank/DDBJ databases">
        <title>Chromosomal genome sequence assembly and mating type (MAT) locus characterization of the leprose asexual lichenized fungus Lepraria neglecta (Nyl.) Erichsen.</title>
        <authorList>
            <person name="Allen J.L."/>
            <person name="Pfeffer B."/>
        </authorList>
    </citation>
    <scope>NUCLEOTIDE SEQUENCE</scope>
    <source>
        <strain evidence="2">Allen 5258</strain>
    </source>
</reference>
<sequence>MAQLKDCLVDLYDHVLVFLAKAKRFYSKSGKTLESITDVNNKFQERLDRISMQEQEVKRYTDIVNTHYLKNLEGGLEALSMKEASDYQRLASLLQDLGQPINRIETQLKSIQDSLDNGNEQ</sequence>